<dbReference type="GO" id="GO:0005634">
    <property type="term" value="C:nucleus"/>
    <property type="evidence" value="ECO:0007669"/>
    <property type="project" value="UniProtKB-UniRule"/>
</dbReference>
<dbReference type="InterPro" id="IPR052412">
    <property type="entry name" value="CC-Dev_Transcription_Reg"/>
</dbReference>
<dbReference type="InterPro" id="IPR049523">
    <property type="entry name" value="BBX_HMG-box"/>
</dbReference>
<feature type="region of interest" description="Disordered" evidence="7">
    <location>
        <begin position="459"/>
        <end position="503"/>
    </location>
</feature>
<reference evidence="9" key="1">
    <citation type="journal article" date="2023" name="G3 (Bethesda)">
        <title>Whole genome assemblies of Zophobas morio and Tenebrio molitor.</title>
        <authorList>
            <person name="Kaur S."/>
            <person name="Stinson S.A."/>
            <person name="diCenzo G.C."/>
        </authorList>
    </citation>
    <scope>NUCLEOTIDE SEQUENCE</scope>
    <source>
        <strain evidence="9">QUZm001</strain>
    </source>
</reference>
<dbReference type="AlphaFoldDB" id="A0AA38IQ57"/>
<feature type="compositionally biased region" description="Polar residues" evidence="7">
    <location>
        <begin position="203"/>
        <end position="221"/>
    </location>
</feature>
<dbReference type="Gene3D" id="1.10.30.10">
    <property type="entry name" value="High mobility group box domain"/>
    <property type="match status" value="1"/>
</dbReference>
<accession>A0AA38IQ57</accession>
<feature type="compositionally biased region" description="Basic residues" evidence="7">
    <location>
        <begin position="459"/>
        <end position="470"/>
    </location>
</feature>
<dbReference type="CDD" id="cd21989">
    <property type="entry name" value="HMG-box_HBP2"/>
    <property type="match status" value="1"/>
</dbReference>
<dbReference type="PANTHER" id="PTHR13059">
    <property type="entry name" value="HMG-BOX TRANSCRIPTION FACTOR BBX"/>
    <property type="match status" value="1"/>
</dbReference>
<dbReference type="InterPro" id="IPR009071">
    <property type="entry name" value="HMG_box_dom"/>
</dbReference>
<evidence type="ECO:0000256" key="6">
    <source>
        <dbReference type="PROSITE-ProRule" id="PRU00267"/>
    </source>
</evidence>
<dbReference type="Proteomes" id="UP001168821">
    <property type="component" value="Unassembled WGS sequence"/>
</dbReference>
<name>A0AA38IQ57_9CUCU</name>
<dbReference type="Pfam" id="PF00505">
    <property type="entry name" value="HMG_box"/>
    <property type="match status" value="1"/>
</dbReference>
<evidence type="ECO:0000256" key="3">
    <source>
        <dbReference type="ARBA" id="ARBA00023125"/>
    </source>
</evidence>
<feature type="compositionally biased region" description="Basic and acidic residues" evidence="7">
    <location>
        <begin position="471"/>
        <end position="489"/>
    </location>
</feature>
<evidence type="ECO:0000256" key="4">
    <source>
        <dbReference type="ARBA" id="ARBA00023163"/>
    </source>
</evidence>
<feature type="compositionally biased region" description="Acidic residues" evidence="7">
    <location>
        <begin position="80"/>
        <end position="102"/>
    </location>
</feature>
<dbReference type="GO" id="GO:0000977">
    <property type="term" value="F:RNA polymerase II transcription regulatory region sequence-specific DNA binding"/>
    <property type="evidence" value="ECO:0007669"/>
    <property type="project" value="TreeGrafter"/>
</dbReference>
<dbReference type="InterPro" id="IPR036910">
    <property type="entry name" value="HMG_box_dom_sf"/>
</dbReference>
<evidence type="ECO:0000256" key="7">
    <source>
        <dbReference type="SAM" id="MobiDB-lite"/>
    </source>
</evidence>
<dbReference type="PANTHER" id="PTHR13059:SF10">
    <property type="entry name" value="HMG BOX TRANSCRIPTION FACTOR BBX"/>
    <property type="match status" value="1"/>
</dbReference>
<organism evidence="9 10">
    <name type="scientific">Zophobas morio</name>
    <dbReference type="NCBI Taxonomy" id="2755281"/>
    <lineage>
        <taxon>Eukaryota</taxon>
        <taxon>Metazoa</taxon>
        <taxon>Ecdysozoa</taxon>
        <taxon>Arthropoda</taxon>
        <taxon>Hexapoda</taxon>
        <taxon>Insecta</taxon>
        <taxon>Pterygota</taxon>
        <taxon>Neoptera</taxon>
        <taxon>Endopterygota</taxon>
        <taxon>Coleoptera</taxon>
        <taxon>Polyphaga</taxon>
        <taxon>Cucujiformia</taxon>
        <taxon>Tenebrionidae</taxon>
        <taxon>Zophobas</taxon>
    </lineage>
</organism>
<evidence type="ECO:0000256" key="1">
    <source>
        <dbReference type="ARBA" id="ARBA00022553"/>
    </source>
</evidence>
<evidence type="ECO:0000259" key="8">
    <source>
        <dbReference type="PROSITE" id="PS50118"/>
    </source>
</evidence>
<feature type="compositionally biased region" description="Basic and acidic residues" evidence="7">
    <location>
        <begin position="103"/>
        <end position="112"/>
    </location>
</feature>
<keyword evidence="4" id="KW-0804">Transcription</keyword>
<evidence type="ECO:0000256" key="5">
    <source>
        <dbReference type="ARBA" id="ARBA00023242"/>
    </source>
</evidence>
<feature type="region of interest" description="Disordered" evidence="7">
    <location>
        <begin position="250"/>
        <end position="273"/>
    </location>
</feature>
<evidence type="ECO:0000313" key="9">
    <source>
        <dbReference type="EMBL" id="KAJ3659029.1"/>
    </source>
</evidence>
<evidence type="ECO:0000313" key="10">
    <source>
        <dbReference type="Proteomes" id="UP001168821"/>
    </source>
</evidence>
<gene>
    <name evidence="9" type="ORF">Zmor_010738</name>
</gene>
<protein>
    <recommendedName>
        <fullName evidence="8">HMG box domain-containing protein</fullName>
    </recommendedName>
</protein>
<dbReference type="EMBL" id="JALNTZ010000003">
    <property type="protein sequence ID" value="KAJ3659029.1"/>
    <property type="molecule type" value="Genomic_DNA"/>
</dbReference>
<feature type="DNA-binding region" description="HMG box" evidence="6">
    <location>
        <begin position="116"/>
        <end position="184"/>
    </location>
</feature>
<proteinExistence type="predicted"/>
<dbReference type="GO" id="GO:0000981">
    <property type="term" value="F:DNA-binding transcription factor activity, RNA polymerase II-specific"/>
    <property type="evidence" value="ECO:0007669"/>
    <property type="project" value="TreeGrafter"/>
</dbReference>
<keyword evidence="10" id="KW-1185">Reference proteome</keyword>
<sequence length="534" mass="61398">MNYITMNNAFIKTHTNFLPEAQPRALHLPYNSVTENNNQIATNGDKTIEEVWSKYNFDANSVTTTATVQNFNKTWATQEESNEAEKVEEEVKVEDDEEEEEAPKEKEEETSPSHHARRPMNAFLIFCKKHRPIVRERFPNLENRGVTRILGEWWALLDEDDKAPYTGLAKEYKDAFLSANPDFKWYKLPAPPLRTLNVRPTSTHKVQSPVSSPTHSLTESEFTPGKLADESQLGSLTSLMNNNFTSTKIAKSNENNNNIDKNGSDQAYDFSPKSPVNLIKTSLPPKPFKKRTFERCPDNNKNVVRNILQNDISEQQHDGSNMTNQDLMDKVVEKIFTKPEDFDRKEVRKSGRQCKGKRYEKFMVEGRLLGNKRDAKLTSQRSSIENELNIKLDNKPEPETPNLDHTIKRLAERTNMKSILENQKNEERVRTHSESHETNFNLNQRISNLPSLSYDVFHQRKKDSKKRKNRIRTDSESKSKVAKLVKNEEQPVGSKKRKNKQSITHLKEENVGCDLLALATLAEIAANTEKINSE</sequence>
<keyword evidence="5 6" id="KW-0539">Nucleus</keyword>
<evidence type="ECO:0000256" key="2">
    <source>
        <dbReference type="ARBA" id="ARBA00023015"/>
    </source>
</evidence>
<keyword evidence="1" id="KW-0597">Phosphoprotein</keyword>
<keyword evidence="2" id="KW-0805">Transcription regulation</keyword>
<feature type="domain" description="HMG box" evidence="8">
    <location>
        <begin position="116"/>
        <end position="184"/>
    </location>
</feature>
<feature type="region of interest" description="Disordered" evidence="7">
    <location>
        <begin position="75"/>
        <end position="116"/>
    </location>
</feature>
<dbReference type="PROSITE" id="PS50118">
    <property type="entry name" value="HMG_BOX_2"/>
    <property type="match status" value="1"/>
</dbReference>
<feature type="region of interest" description="Disordered" evidence="7">
    <location>
        <begin position="203"/>
        <end position="225"/>
    </location>
</feature>
<dbReference type="SMART" id="SM00398">
    <property type="entry name" value="HMG"/>
    <property type="match status" value="1"/>
</dbReference>
<keyword evidence="3 6" id="KW-0238">DNA-binding</keyword>
<comment type="caution">
    <text evidence="9">The sequence shown here is derived from an EMBL/GenBank/DDBJ whole genome shotgun (WGS) entry which is preliminary data.</text>
</comment>
<dbReference type="SUPFAM" id="SSF47095">
    <property type="entry name" value="HMG-box"/>
    <property type="match status" value="1"/>
</dbReference>